<dbReference type="GO" id="GO:0016903">
    <property type="term" value="F:oxidoreductase activity, acting on the aldehyde or oxo group of donors"/>
    <property type="evidence" value="ECO:0007669"/>
    <property type="project" value="InterPro"/>
</dbReference>
<dbReference type="PRINTS" id="PR00371">
    <property type="entry name" value="FPNCR"/>
</dbReference>
<evidence type="ECO:0000256" key="1">
    <source>
        <dbReference type="ARBA" id="ARBA00001917"/>
    </source>
</evidence>
<dbReference type="InterPro" id="IPR033412">
    <property type="entry name" value="PFOR_II"/>
</dbReference>
<dbReference type="InterPro" id="IPR019752">
    <property type="entry name" value="Pyrv/ketoisovalerate_OxRed_cat"/>
</dbReference>
<dbReference type="GO" id="GO:0005829">
    <property type="term" value="C:cytosol"/>
    <property type="evidence" value="ECO:0007669"/>
    <property type="project" value="TreeGrafter"/>
</dbReference>
<keyword evidence="14" id="KW-0408">Iron</keyword>
<dbReference type="InterPro" id="IPR001433">
    <property type="entry name" value="OxRdtase_FAD/NAD-bd"/>
</dbReference>
<dbReference type="GO" id="GO:0050660">
    <property type="term" value="F:flavin adenine dinucleotide binding"/>
    <property type="evidence" value="ECO:0007669"/>
    <property type="project" value="TreeGrafter"/>
</dbReference>
<comment type="function">
    <text evidence="17">This enzyme catalyzes the 6-electron reduction of sulfite to sulfide. This is one of several activities required for the biosynthesis of L-cysteine from sulfate.</text>
</comment>
<dbReference type="InterPro" id="IPR017938">
    <property type="entry name" value="Riboflavin_synthase-like_b-brl"/>
</dbReference>
<dbReference type="GeneID" id="54420177"/>
<dbReference type="SUPFAM" id="SSF52343">
    <property type="entry name" value="Ferredoxin reductase-like, C-terminal NADP-linked domain"/>
    <property type="match status" value="1"/>
</dbReference>
<dbReference type="EC" id="1.8.1.2" evidence="4"/>
<comment type="cofactor">
    <cofactor evidence="1">
        <name>FMN</name>
        <dbReference type="ChEBI" id="CHEBI:58210"/>
    </cofactor>
</comment>
<keyword evidence="11" id="KW-0521">NADP</keyword>
<keyword evidence="15" id="KW-0411">Iron-sulfur</keyword>
<dbReference type="Gene3D" id="3.40.920.10">
    <property type="entry name" value="Pyruvate-ferredoxin oxidoreductase, PFOR, domain III"/>
    <property type="match status" value="1"/>
</dbReference>
<evidence type="ECO:0000256" key="13">
    <source>
        <dbReference type="ARBA" id="ARBA00023002"/>
    </source>
</evidence>
<dbReference type="Pfam" id="PF01558">
    <property type="entry name" value="POR"/>
    <property type="match status" value="1"/>
</dbReference>
<dbReference type="FunFam" id="3.40.50.920:FF:000007">
    <property type="entry name" value="Pyruvate:ferredoxin (Flavodoxin) oxidoreductase"/>
    <property type="match status" value="1"/>
</dbReference>
<dbReference type="InterPro" id="IPR017927">
    <property type="entry name" value="FAD-bd_FR_type"/>
</dbReference>
<dbReference type="Pfam" id="PF17147">
    <property type="entry name" value="PFOR_II"/>
    <property type="match status" value="1"/>
</dbReference>
<proteinExistence type="predicted"/>
<dbReference type="FunFam" id="3.40.50.80:FF:000011">
    <property type="entry name" value="Sulfite reductase flavoprotein component"/>
    <property type="match status" value="1"/>
</dbReference>
<dbReference type="InterPro" id="IPR002869">
    <property type="entry name" value="Pyrv_flavodox_OxRed_cen"/>
</dbReference>
<evidence type="ECO:0000256" key="14">
    <source>
        <dbReference type="ARBA" id="ARBA00023004"/>
    </source>
</evidence>
<dbReference type="GO" id="GO:0004783">
    <property type="term" value="F:sulfite reductase (NADPH) activity"/>
    <property type="evidence" value="ECO:0007669"/>
    <property type="project" value="UniProtKB-EC"/>
</dbReference>
<keyword evidence="10" id="KW-0274">FAD</keyword>
<reference evidence="19 21" key="1">
    <citation type="submission" date="2020-01" db="EMBL/GenBank/DDBJ databases">
        <authorList>
            <consortium name="DOE Joint Genome Institute"/>
            <person name="Haridas S."/>
            <person name="Albert R."/>
            <person name="Binder M."/>
            <person name="Bloem J."/>
            <person name="Labutti K."/>
            <person name="Salamov A."/>
            <person name="Andreopoulos B."/>
            <person name="Baker S.E."/>
            <person name="Barry K."/>
            <person name="Bills G."/>
            <person name="Bluhm B.H."/>
            <person name="Cannon C."/>
            <person name="Castanera R."/>
            <person name="Culley D.E."/>
            <person name="Daum C."/>
            <person name="Ezra D."/>
            <person name="Gonzalez J.B."/>
            <person name="Henrissat B."/>
            <person name="Kuo A."/>
            <person name="Liang C."/>
            <person name="Lipzen A."/>
            <person name="Lutzoni F."/>
            <person name="Magnuson J."/>
            <person name="Mondo S."/>
            <person name="Nolan M."/>
            <person name="Ohm R."/>
            <person name="Pangilinan J."/>
            <person name="Park H.-J."/>
            <person name="Ramirez L."/>
            <person name="Alfaro M."/>
            <person name="Sun H."/>
            <person name="Tritt A."/>
            <person name="Yoshinaga Y."/>
            <person name="Zwiers L.-H."/>
            <person name="Turgeon B.G."/>
            <person name="Goodwin S.B."/>
            <person name="Spatafora J.W."/>
            <person name="Crous P.W."/>
            <person name="Grigoriev I.V."/>
        </authorList>
    </citation>
    <scope>NUCLEOTIDE SEQUENCE</scope>
    <source>
        <strain evidence="19 21">CBS 781.70</strain>
    </source>
</reference>
<keyword evidence="6" id="KW-0004">4Fe-4S</keyword>
<evidence type="ECO:0000256" key="17">
    <source>
        <dbReference type="ARBA" id="ARBA00059320"/>
    </source>
</evidence>
<evidence type="ECO:0000256" key="3">
    <source>
        <dbReference type="ARBA" id="ARBA00004774"/>
    </source>
</evidence>
<keyword evidence="12" id="KW-0249">Electron transport</keyword>
<evidence type="ECO:0000313" key="21">
    <source>
        <dbReference type="RefSeq" id="XP_033533759.1"/>
    </source>
</evidence>
<dbReference type="InterPro" id="IPR023173">
    <property type="entry name" value="NADPH_Cyt_P450_Rdtase_alpha"/>
</dbReference>
<evidence type="ECO:0000256" key="15">
    <source>
        <dbReference type="ARBA" id="ARBA00023014"/>
    </source>
</evidence>
<evidence type="ECO:0000256" key="8">
    <source>
        <dbReference type="ARBA" id="ARBA00022643"/>
    </source>
</evidence>
<gene>
    <name evidence="19 21" type="ORF">P152DRAFT_459083</name>
</gene>
<dbReference type="InterPro" id="IPR003097">
    <property type="entry name" value="CysJ-like_FAD-binding"/>
</dbReference>
<evidence type="ECO:0000256" key="9">
    <source>
        <dbReference type="ARBA" id="ARBA00022723"/>
    </source>
</evidence>
<dbReference type="GO" id="GO:0051539">
    <property type="term" value="F:4 iron, 4 sulfur cluster binding"/>
    <property type="evidence" value="ECO:0007669"/>
    <property type="project" value="UniProtKB-KW"/>
</dbReference>
<dbReference type="EMBL" id="ML975159">
    <property type="protein sequence ID" value="KAF1812128.1"/>
    <property type="molecule type" value="Genomic_DNA"/>
</dbReference>
<dbReference type="Gene3D" id="2.40.30.10">
    <property type="entry name" value="Translation factors"/>
    <property type="match status" value="1"/>
</dbReference>
<feature type="domain" description="FAD-binding FR-type" evidence="18">
    <location>
        <begin position="696"/>
        <end position="927"/>
    </location>
</feature>
<reference evidence="21" key="3">
    <citation type="submission" date="2025-04" db="UniProtKB">
        <authorList>
            <consortium name="RefSeq"/>
        </authorList>
    </citation>
    <scope>IDENTIFICATION</scope>
    <source>
        <strain evidence="21">CBS 781.70</strain>
    </source>
</reference>
<dbReference type="OrthoDB" id="1856718at2759"/>
<keyword evidence="9" id="KW-0479">Metal-binding</keyword>
<dbReference type="SUPFAM" id="SSF52922">
    <property type="entry name" value="TK C-terminal domain-like"/>
    <property type="match status" value="1"/>
</dbReference>
<dbReference type="Proteomes" id="UP000504638">
    <property type="component" value="Unplaced"/>
</dbReference>
<evidence type="ECO:0000256" key="16">
    <source>
        <dbReference type="ARBA" id="ARBA00052219"/>
    </source>
</evidence>
<dbReference type="Pfam" id="PF00667">
    <property type="entry name" value="FAD_binding_1"/>
    <property type="match status" value="1"/>
</dbReference>
<evidence type="ECO:0000256" key="12">
    <source>
        <dbReference type="ARBA" id="ARBA00022982"/>
    </source>
</evidence>
<evidence type="ECO:0000256" key="11">
    <source>
        <dbReference type="ARBA" id="ARBA00022857"/>
    </source>
</evidence>
<keyword evidence="8" id="KW-0288">FMN</keyword>
<evidence type="ECO:0000313" key="20">
    <source>
        <dbReference type="Proteomes" id="UP000504638"/>
    </source>
</evidence>
<comment type="pathway">
    <text evidence="3">Sulfur metabolism; hydrogen sulfide biosynthesis; hydrogen sulfide from sulfite (NADPH route): step 1/1.</text>
</comment>
<name>A0A6G1G284_9PEZI</name>
<dbReference type="Gene3D" id="3.40.50.80">
    <property type="entry name" value="Nucleotide-binding domain of ferredoxin-NADP reductase (FNR) module"/>
    <property type="match status" value="1"/>
</dbReference>
<dbReference type="SUPFAM" id="SSF63380">
    <property type="entry name" value="Riboflavin synthase domain-like"/>
    <property type="match status" value="1"/>
</dbReference>
<reference evidence="21" key="2">
    <citation type="submission" date="2020-04" db="EMBL/GenBank/DDBJ databases">
        <authorList>
            <consortium name="NCBI Genome Project"/>
        </authorList>
    </citation>
    <scope>NUCLEOTIDE SEQUENCE</scope>
    <source>
        <strain evidence="21">CBS 781.70</strain>
    </source>
</reference>
<evidence type="ECO:0000256" key="4">
    <source>
        <dbReference type="ARBA" id="ARBA00012604"/>
    </source>
</evidence>
<dbReference type="SUPFAM" id="SSF53323">
    <property type="entry name" value="Pyruvate-ferredoxin oxidoreductase, PFOR, domain III"/>
    <property type="match status" value="1"/>
</dbReference>
<comment type="catalytic activity">
    <reaction evidence="16">
        <text>hydrogen sulfide + 3 NADP(+) + 3 H2O = sulfite + 3 NADPH + 4 H(+)</text>
        <dbReference type="Rhea" id="RHEA:13801"/>
        <dbReference type="ChEBI" id="CHEBI:15377"/>
        <dbReference type="ChEBI" id="CHEBI:15378"/>
        <dbReference type="ChEBI" id="CHEBI:17359"/>
        <dbReference type="ChEBI" id="CHEBI:29919"/>
        <dbReference type="ChEBI" id="CHEBI:57783"/>
        <dbReference type="ChEBI" id="CHEBI:58349"/>
        <dbReference type="EC" id="1.8.1.2"/>
    </reaction>
</comment>
<dbReference type="Pfam" id="PF00175">
    <property type="entry name" value="NAD_binding_1"/>
    <property type="match status" value="1"/>
</dbReference>
<keyword evidence="20" id="KW-1185">Reference proteome</keyword>
<evidence type="ECO:0000256" key="5">
    <source>
        <dbReference type="ARBA" id="ARBA00022448"/>
    </source>
</evidence>
<dbReference type="RefSeq" id="XP_033533759.1">
    <property type="nucleotide sequence ID" value="XM_033679607.1"/>
</dbReference>
<dbReference type="InterPro" id="IPR009014">
    <property type="entry name" value="Transketo_C/PFOR_II"/>
</dbReference>
<dbReference type="GO" id="GO:0010181">
    <property type="term" value="F:FMN binding"/>
    <property type="evidence" value="ECO:0007669"/>
    <property type="project" value="TreeGrafter"/>
</dbReference>
<organism evidence="19">
    <name type="scientific">Eremomyces bilateralis CBS 781.70</name>
    <dbReference type="NCBI Taxonomy" id="1392243"/>
    <lineage>
        <taxon>Eukaryota</taxon>
        <taxon>Fungi</taxon>
        <taxon>Dikarya</taxon>
        <taxon>Ascomycota</taxon>
        <taxon>Pezizomycotina</taxon>
        <taxon>Dothideomycetes</taxon>
        <taxon>Dothideomycetes incertae sedis</taxon>
        <taxon>Eremomycetales</taxon>
        <taxon>Eremomycetaceae</taxon>
        <taxon>Eremomyces</taxon>
    </lineage>
</organism>
<dbReference type="GO" id="GO:0046872">
    <property type="term" value="F:metal ion binding"/>
    <property type="evidence" value="ECO:0007669"/>
    <property type="project" value="UniProtKB-KW"/>
</dbReference>
<dbReference type="FunFam" id="1.20.990.10:FF:000010">
    <property type="entry name" value="Sulfite reductase [NADPH] flavoprotein component"/>
    <property type="match status" value="1"/>
</dbReference>
<keyword evidence="5" id="KW-0813">Transport</keyword>
<dbReference type="Gene3D" id="3.40.50.920">
    <property type="match status" value="1"/>
</dbReference>
<dbReference type="PANTHER" id="PTHR19384:SF109">
    <property type="entry name" value="SULFITE REDUCTASE [NADPH] FLAVOPROTEIN COMPONENT"/>
    <property type="match status" value="1"/>
</dbReference>
<dbReference type="CDD" id="cd06207">
    <property type="entry name" value="CyPoR_like"/>
    <property type="match status" value="1"/>
</dbReference>
<dbReference type="InterPro" id="IPR001709">
    <property type="entry name" value="Flavoprot_Pyr_Nucl_cyt_Rdtase"/>
</dbReference>
<dbReference type="Gene3D" id="1.20.990.10">
    <property type="entry name" value="NADPH-cytochrome p450 Reductase, Chain A, domain 3"/>
    <property type="match status" value="1"/>
</dbReference>
<evidence type="ECO:0000313" key="19">
    <source>
        <dbReference type="EMBL" id="KAF1812128.1"/>
    </source>
</evidence>
<evidence type="ECO:0000256" key="2">
    <source>
        <dbReference type="ARBA" id="ARBA00001974"/>
    </source>
</evidence>
<accession>A0A6G1G284</accession>
<dbReference type="InterPro" id="IPR039261">
    <property type="entry name" value="FNR_nucleotide-bd"/>
</dbReference>
<keyword evidence="7" id="KW-0285">Flavoprotein</keyword>
<dbReference type="PANTHER" id="PTHR19384">
    <property type="entry name" value="NITRIC OXIDE SYNTHASE-RELATED"/>
    <property type="match status" value="1"/>
</dbReference>
<keyword evidence="13" id="KW-0560">Oxidoreductase</keyword>
<evidence type="ECO:0000256" key="7">
    <source>
        <dbReference type="ARBA" id="ARBA00022630"/>
    </source>
</evidence>
<dbReference type="PROSITE" id="PS51384">
    <property type="entry name" value="FAD_FR"/>
    <property type="match status" value="1"/>
</dbReference>
<evidence type="ECO:0000259" key="18">
    <source>
        <dbReference type="PROSITE" id="PS51384"/>
    </source>
</evidence>
<comment type="cofactor">
    <cofactor evidence="2">
        <name>FAD</name>
        <dbReference type="ChEBI" id="CHEBI:57692"/>
    </cofactor>
</comment>
<protein>
    <recommendedName>
        <fullName evidence="4">assimilatory sulfite reductase (NADPH)</fullName>
        <ecNumber evidence="4">1.8.1.2</ecNumber>
    </recommendedName>
</protein>
<evidence type="ECO:0000256" key="10">
    <source>
        <dbReference type="ARBA" id="ARBA00022827"/>
    </source>
</evidence>
<dbReference type="Gene3D" id="3.40.50.970">
    <property type="match status" value="1"/>
</dbReference>
<dbReference type="AlphaFoldDB" id="A0A6G1G284"/>
<sequence length="1084" mass="119439">MHLQDTQSTGPSPLHSPETLAKVLKTPSPQSSTSLPFGRTIPLSTIGGPTYVTAQTLAQHVAYTLSDKIFTYSPESFDLDIAIKSWNEDNEKNAFDLVPGLQQLQARAGAGSIALGYMFSNDFDLSKRHIPQTIVASSATLELLRPSLDQLSLLYSLANPLVAHVAAVELAAGKTTKLFADYTPGLRLAEELGLGLVSSTSVYETQHMALLATLLADVLPTIHMFDGVAMARETTRVVDILDQHGVYTNYQAIKKAYSNAESTHLDNDGKVLRVLKAFNDELGTEYKPFEFFGHESAESVLVTFGSAEASIARQVATKLSRSGQKVGVINVRVYRPFIEEAFLEVLPKTAKRIAILGQVSDESDMDTLNEHSMLFNDVLATVNFFGHSDGIDVVDLKYVSQTWTAARLNELIQKMAIFEQSAGIDPSKIAADEYNIELVDESAKQYSFLDSDRSATASLPSLLGELLAQDSSSIISTRTAFDHLAQGGVVRTDIRSSTSEIEAPCSTTSADSIFVGSDKLLKDFDFVRNLKHQGTILIWLPGVKDEDVEKKVPEATRKAIAAKTSHICIIDSAASAAVAENKDMETQVVLLAVIKVLRPDLYSSVLQNLGNDTTPLEEDVSKVVRDFLVPEEWSAVELDPETPAKPADITINSFVPFKVEEVEGPTAIKSWHTAAQGLLFKEAYGTQKTLRPDLAMKTHVVTVKERRRLTPDRYDRNIFHIEFDLGTSGLTYAIGEALGIHAENDADEVSAFMKWYNLDHDDLVEVPTREDPSHYEVRTAYQALRQNIDIFGRPPKRFYEALSDFATDPNERASLLALSTADGAAEFKRRAEVDTITFADTFQEFPSAHPPLPDLARIVPPMKRREYSIASSQRVTPTSVALLIVTVGWVDPAGRDRFGQATRFLNALPVGAPVVVSVKPSVMKLPASSTAPIIMAGLGTGLAPFRAFVQERALQRSEGQPIGPVLLYMGSRTQREEYLYGEEWEAYQAAGVITLIGKAFSRDQPHKIYIQDRMRETMAEIREAYLQKEGSFYLCGPTWPVPDVTEVLQAAVEEEAKAAGTKKVDSRREIERLKDDGRYVLEVY</sequence>
<evidence type="ECO:0000256" key="6">
    <source>
        <dbReference type="ARBA" id="ARBA00022485"/>
    </source>
</evidence>
<dbReference type="FunFam" id="3.40.50.970:FF:000052">
    <property type="entry name" value="Sulfite reductase [NADPH] flavoprotein component"/>
    <property type="match status" value="1"/>
</dbReference>